<evidence type="ECO:0000256" key="2">
    <source>
        <dbReference type="ARBA" id="ARBA00022475"/>
    </source>
</evidence>
<evidence type="ECO:0000256" key="5">
    <source>
        <dbReference type="ARBA" id="ARBA00023136"/>
    </source>
</evidence>
<name>A0A486XVH0_9GAMM</name>
<reference evidence="8" key="1">
    <citation type="submission" date="2019-04" db="EMBL/GenBank/DDBJ databases">
        <authorList>
            <person name="Brambilla D."/>
        </authorList>
    </citation>
    <scope>NUCLEOTIDE SEQUENCE</scope>
    <source>
        <strain evidence="8">BAL1</strain>
    </source>
</reference>
<evidence type="ECO:0000313" key="8">
    <source>
        <dbReference type="EMBL" id="VHO06557.1"/>
    </source>
</evidence>
<dbReference type="PANTHER" id="PTHR32309:SF13">
    <property type="entry name" value="FERRIC ENTEROBACTIN TRANSPORT PROTEIN FEPE"/>
    <property type="match status" value="1"/>
</dbReference>
<proteinExistence type="predicted"/>
<comment type="subcellular location">
    <subcellularLocation>
        <location evidence="1">Cell membrane</location>
        <topology evidence="1">Multi-pass membrane protein</topology>
    </subcellularLocation>
</comment>
<keyword evidence="2" id="KW-1003">Cell membrane</keyword>
<dbReference type="Pfam" id="PF02706">
    <property type="entry name" value="Wzz"/>
    <property type="match status" value="1"/>
</dbReference>
<evidence type="ECO:0000256" key="1">
    <source>
        <dbReference type="ARBA" id="ARBA00004651"/>
    </source>
</evidence>
<keyword evidence="4 6" id="KW-1133">Transmembrane helix</keyword>
<sequence length="307" mass="34299">MSIDVNESQFGYQKDRELAQLIVKFWRHKLLILAITSVFAVGGVFYALSKANVYTAQAVLFSVSEQSGLKIPGQLGGLAALAGVNIGGLSGGGDKTKVALEVLKSREFITRFIERHDLLVSVMAAKGWVQSDNTLLIDDEIYQSSTQTWVRTVKAPFEPKPSLLEAYKVFEDMLKVSEDKTSGMITLSLTHYSPFLAKQIVDDLIKDLNSEMRNQEKNEALNSIEYLTNQIEKTSLAEVKTMLYSLIEEQTKTLMLANVRDEYVFKVIDPAVVEEEKSGPMRAFIVILFCFLGGFLSLITVLVFCRD</sequence>
<keyword evidence="3 6" id="KW-0812">Transmembrane</keyword>
<dbReference type="InterPro" id="IPR003856">
    <property type="entry name" value="LPS_length_determ_N"/>
</dbReference>
<organism evidence="8">
    <name type="scientific">Rheinheimera sp. BAL341</name>
    <dbReference type="NCBI Taxonomy" id="1708203"/>
    <lineage>
        <taxon>Bacteria</taxon>
        <taxon>Pseudomonadati</taxon>
        <taxon>Pseudomonadota</taxon>
        <taxon>Gammaproteobacteria</taxon>
        <taxon>Chromatiales</taxon>
        <taxon>Chromatiaceae</taxon>
        <taxon>Rheinheimera</taxon>
    </lineage>
</organism>
<feature type="domain" description="Polysaccharide chain length determinant N-terminal" evidence="7">
    <location>
        <begin position="18"/>
        <end position="114"/>
    </location>
</feature>
<accession>A0A486XVH0</accession>
<evidence type="ECO:0000256" key="6">
    <source>
        <dbReference type="SAM" id="Phobius"/>
    </source>
</evidence>
<dbReference type="GO" id="GO:0004713">
    <property type="term" value="F:protein tyrosine kinase activity"/>
    <property type="evidence" value="ECO:0007669"/>
    <property type="project" value="TreeGrafter"/>
</dbReference>
<evidence type="ECO:0000256" key="3">
    <source>
        <dbReference type="ARBA" id="ARBA00022692"/>
    </source>
</evidence>
<feature type="transmembrane region" description="Helical" evidence="6">
    <location>
        <begin position="30"/>
        <end position="48"/>
    </location>
</feature>
<dbReference type="EMBL" id="CAAJGR010000034">
    <property type="protein sequence ID" value="VHO06557.1"/>
    <property type="molecule type" value="Genomic_DNA"/>
</dbReference>
<dbReference type="GO" id="GO:0005886">
    <property type="term" value="C:plasma membrane"/>
    <property type="evidence" value="ECO:0007669"/>
    <property type="project" value="UniProtKB-SubCell"/>
</dbReference>
<feature type="transmembrane region" description="Helical" evidence="6">
    <location>
        <begin position="283"/>
        <end position="305"/>
    </location>
</feature>
<evidence type="ECO:0000256" key="4">
    <source>
        <dbReference type="ARBA" id="ARBA00022989"/>
    </source>
</evidence>
<dbReference type="InterPro" id="IPR050445">
    <property type="entry name" value="Bact_polysacc_biosynth/exp"/>
</dbReference>
<keyword evidence="5 6" id="KW-0472">Membrane</keyword>
<gene>
    <name evidence="8" type="ORF">BAL341_3571</name>
</gene>
<evidence type="ECO:0000259" key="7">
    <source>
        <dbReference type="Pfam" id="PF02706"/>
    </source>
</evidence>
<dbReference type="AlphaFoldDB" id="A0A486XVH0"/>
<dbReference type="PANTHER" id="PTHR32309">
    <property type="entry name" value="TYROSINE-PROTEIN KINASE"/>
    <property type="match status" value="1"/>
</dbReference>
<protein>
    <submittedName>
        <fullName evidence="8">Lipopolysaccharide biosynthesis</fullName>
    </submittedName>
</protein>